<reference evidence="2 3" key="1">
    <citation type="submission" date="2018-03" db="EMBL/GenBank/DDBJ databases">
        <title>Genomic Encyclopedia of Archaeal and Bacterial Type Strains, Phase II (KMG-II): from individual species to whole genera.</title>
        <authorList>
            <person name="Goeker M."/>
        </authorList>
    </citation>
    <scope>NUCLEOTIDE SEQUENCE [LARGE SCALE GENOMIC DNA]</scope>
    <source>
        <strain evidence="2 3">DSM 45211</strain>
    </source>
</reference>
<name>A0A2P8D726_9ACTN</name>
<feature type="region of interest" description="Disordered" evidence="1">
    <location>
        <begin position="1"/>
        <end position="22"/>
    </location>
</feature>
<gene>
    <name evidence="2" type="ORF">CLV30_13150</name>
</gene>
<dbReference type="AlphaFoldDB" id="A0A2P8D726"/>
<proteinExistence type="predicted"/>
<comment type="caution">
    <text evidence="2">The sequence shown here is derived from an EMBL/GenBank/DDBJ whole genome shotgun (WGS) entry which is preliminary data.</text>
</comment>
<evidence type="ECO:0000313" key="2">
    <source>
        <dbReference type="EMBL" id="PSK93023.1"/>
    </source>
</evidence>
<organism evidence="2 3">
    <name type="scientific">Haloactinopolyspora alba</name>
    <dbReference type="NCBI Taxonomy" id="648780"/>
    <lineage>
        <taxon>Bacteria</taxon>
        <taxon>Bacillati</taxon>
        <taxon>Actinomycetota</taxon>
        <taxon>Actinomycetes</taxon>
        <taxon>Jiangellales</taxon>
        <taxon>Jiangellaceae</taxon>
        <taxon>Haloactinopolyspora</taxon>
    </lineage>
</organism>
<evidence type="ECO:0000256" key="1">
    <source>
        <dbReference type="SAM" id="MobiDB-lite"/>
    </source>
</evidence>
<evidence type="ECO:0000313" key="3">
    <source>
        <dbReference type="Proteomes" id="UP000243528"/>
    </source>
</evidence>
<protein>
    <submittedName>
        <fullName evidence="2">Uncharacterized protein</fullName>
    </submittedName>
</protein>
<accession>A0A2P8D726</accession>
<dbReference type="Proteomes" id="UP000243528">
    <property type="component" value="Unassembled WGS sequence"/>
</dbReference>
<keyword evidence="3" id="KW-1185">Reference proteome</keyword>
<sequence>MSALVFDTGGMGADRQRQQPPHVRELRRVLNWHWPRRPRDFHKHRHGIPVTARIVWEDDGVEWIDATATRWDAGHVYVEFVDRRLATTGAWLKPCDVHRRGPEEE</sequence>
<dbReference type="EMBL" id="PYGE01000031">
    <property type="protein sequence ID" value="PSK93023.1"/>
    <property type="molecule type" value="Genomic_DNA"/>
</dbReference>